<keyword evidence="2" id="KW-1185">Reference proteome</keyword>
<protein>
    <recommendedName>
        <fullName evidence="3">Aminoglycoside phosphotransferase domain-containing protein</fullName>
    </recommendedName>
</protein>
<evidence type="ECO:0000313" key="1">
    <source>
        <dbReference type="EMBL" id="MEN2989875.1"/>
    </source>
</evidence>
<accession>A0ABU9YM50</accession>
<comment type="caution">
    <text evidence="1">The sequence shown here is derived from an EMBL/GenBank/DDBJ whole genome shotgun (WGS) entry which is preliminary data.</text>
</comment>
<organism evidence="1 2">
    <name type="scientific">Tistrella arctica</name>
    <dbReference type="NCBI Taxonomy" id="3133430"/>
    <lineage>
        <taxon>Bacteria</taxon>
        <taxon>Pseudomonadati</taxon>
        <taxon>Pseudomonadota</taxon>
        <taxon>Alphaproteobacteria</taxon>
        <taxon>Geminicoccales</taxon>
        <taxon>Geminicoccaceae</taxon>
        <taxon>Tistrella</taxon>
    </lineage>
</organism>
<dbReference type="EMBL" id="JBBKTW010000006">
    <property type="protein sequence ID" value="MEN2989875.1"/>
    <property type="molecule type" value="Genomic_DNA"/>
</dbReference>
<reference evidence="1 2" key="1">
    <citation type="submission" date="2024-03" db="EMBL/GenBank/DDBJ databases">
        <title>High-quality draft genome sequencing of Tistrella sp. BH-R2-4.</title>
        <authorList>
            <person name="Dong C."/>
        </authorList>
    </citation>
    <scope>NUCLEOTIDE SEQUENCE [LARGE SCALE GENOMIC DNA]</scope>
    <source>
        <strain evidence="1 2">BH-R2-4</strain>
    </source>
</reference>
<evidence type="ECO:0008006" key="3">
    <source>
        <dbReference type="Google" id="ProtNLM"/>
    </source>
</evidence>
<dbReference type="RefSeq" id="WP_345936054.1">
    <property type="nucleotide sequence ID" value="NZ_JBBKTV010000019.1"/>
</dbReference>
<sequence length="465" mass="49861">MTTATTTPMASTPTALARDLARAGRIAEAEAVIAGLVAEVAGFVPARVAINRDGYSLNSVNGFIDAEDGRAFFFKFHQEEDEAETVGEYYRAELLAEAGFPVDRPVVACGEVGRQILIYARRDQPRLADLARAVEAAERGLEGPAPVTAGRLIAAQAATDRIVAARYLASLHDITAEEAAAEPLHRLFHDRLVDRDAPDRAGGRMARFYEGRIFHLGGRAAAPDLTLSWYQMRDLRWTVGGVTYDRPLGALFDEARARLVPSRFAGAGVTAHGDAHNANVWFEAGTGAGEDGEGGVADRLSFFDPAFAGRHMPALLAEVKATFHNIFAHPFWLYDAALAETLYGVRAELDADGRGITVSHDHRLSDLRQGFLEAKRDHLWRPLLRALADRGALVEDWRRVVKLALFCCPTLVMNLRAGPDAGAADGGHHGPAASAIGLGIAIAMGAEPVAGQSDALSTMLDAVTP</sequence>
<proteinExistence type="predicted"/>
<gene>
    <name evidence="1" type="ORF">WG926_16280</name>
</gene>
<name>A0ABU9YM50_9PROT</name>
<evidence type="ECO:0000313" key="2">
    <source>
        <dbReference type="Proteomes" id="UP001413721"/>
    </source>
</evidence>
<dbReference type="Proteomes" id="UP001413721">
    <property type="component" value="Unassembled WGS sequence"/>
</dbReference>